<proteinExistence type="predicted"/>
<dbReference type="InterPro" id="IPR025938">
    <property type="entry name" value="RRXRR_dom"/>
</dbReference>
<dbReference type="Proteomes" id="UP000269154">
    <property type="component" value="Unassembled WGS sequence"/>
</dbReference>
<protein>
    <submittedName>
        <fullName evidence="2">HNH endonuclease</fullName>
    </submittedName>
</protein>
<dbReference type="InterPro" id="IPR002711">
    <property type="entry name" value="HNH"/>
</dbReference>
<dbReference type="Pfam" id="PF14239">
    <property type="entry name" value="RRXRR"/>
    <property type="match status" value="1"/>
</dbReference>
<sequence length="289" mass="32098">MTVETWVNRLCKLSPISSLTMELVKFDTQKIQNPEISGVEYQKGELFGDHVREYLLEKWGRLSADCGGIDTPLEVEHIVPRSKGGSNRVSNLAIACHQCNQNKGAMDIREFLENKPSILAHVLKVAKTPLKDAAAVNTTHTQIFETLKAKGLRVITGSGAGTKYNRCRLNLPKEHWIDAAGVGEIEKLTIFTSQPLVVTAMGHGCRQMVQMDKYGFPRIGDKAKKPVPGWKTGDMINVVKGQNAGLKAVRMKTVTSKGNFDIREGDQILSVSRNHIQPVHRQDGYNYSF</sequence>
<name>A0A3N6NNE3_9CYAN</name>
<dbReference type="InterPro" id="IPR003615">
    <property type="entry name" value="HNH_nuc"/>
</dbReference>
<dbReference type="CDD" id="cd00085">
    <property type="entry name" value="HNHc"/>
    <property type="match status" value="1"/>
</dbReference>
<accession>A0A3N6NNE3</accession>
<keyword evidence="2" id="KW-0540">Nuclease</keyword>
<reference evidence="2 3" key="1">
    <citation type="journal article" date="2018" name="ACS Chem. Biol.">
        <title>Ketoreductase domain dysfunction expands chemodiversity: malyngamide biosynthesis in the cyanobacterium Okeania hirsuta.</title>
        <authorList>
            <person name="Moss N.A."/>
            <person name="Leao T."/>
            <person name="Rankin M."/>
            <person name="McCullough T.M."/>
            <person name="Qu P."/>
            <person name="Korobeynikov A."/>
            <person name="Smith J.L."/>
            <person name="Gerwick L."/>
            <person name="Gerwick W.H."/>
        </authorList>
    </citation>
    <scope>NUCLEOTIDE SEQUENCE [LARGE SCALE GENOMIC DNA]</scope>
    <source>
        <strain evidence="2 3">PAB10Feb10-1</strain>
    </source>
</reference>
<feature type="domain" description="HNH nuclease" evidence="1">
    <location>
        <begin position="50"/>
        <end position="101"/>
    </location>
</feature>
<keyword evidence="2" id="KW-0255">Endonuclease</keyword>
<comment type="caution">
    <text evidence="2">The sequence shown here is derived from an EMBL/GenBank/DDBJ whole genome shotgun (WGS) entry which is preliminary data.</text>
</comment>
<dbReference type="GO" id="GO:0004519">
    <property type="term" value="F:endonuclease activity"/>
    <property type="evidence" value="ECO:0007669"/>
    <property type="project" value="UniProtKB-KW"/>
</dbReference>
<evidence type="ECO:0000259" key="1">
    <source>
        <dbReference type="SMART" id="SM00507"/>
    </source>
</evidence>
<dbReference type="NCBIfam" id="NF040563">
    <property type="entry name" value="guided_IscB"/>
    <property type="match status" value="1"/>
</dbReference>
<dbReference type="AlphaFoldDB" id="A0A3N6NNE3"/>
<gene>
    <name evidence="2" type="ORF">D5R40_09455</name>
</gene>
<evidence type="ECO:0000313" key="2">
    <source>
        <dbReference type="EMBL" id="RQH46672.1"/>
    </source>
</evidence>
<dbReference type="RefSeq" id="WP_124145541.1">
    <property type="nucleotide sequence ID" value="NZ_CAWOKI010000098.1"/>
</dbReference>
<keyword evidence="3" id="KW-1185">Reference proteome</keyword>
<dbReference type="Pfam" id="PF01844">
    <property type="entry name" value="HNH"/>
    <property type="match status" value="1"/>
</dbReference>
<dbReference type="SMART" id="SM00507">
    <property type="entry name" value="HNHc"/>
    <property type="match status" value="1"/>
</dbReference>
<dbReference type="InterPro" id="IPR047693">
    <property type="entry name" value="RNA-guided_IscB-like"/>
</dbReference>
<dbReference type="Gene3D" id="1.10.30.50">
    <property type="match status" value="1"/>
</dbReference>
<evidence type="ECO:0000313" key="3">
    <source>
        <dbReference type="Proteomes" id="UP000269154"/>
    </source>
</evidence>
<keyword evidence="2" id="KW-0378">Hydrolase</keyword>
<dbReference type="OrthoDB" id="9802901at2"/>
<organism evidence="2 3">
    <name type="scientific">Okeania hirsuta</name>
    <dbReference type="NCBI Taxonomy" id="1458930"/>
    <lineage>
        <taxon>Bacteria</taxon>
        <taxon>Bacillati</taxon>
        <taxon>Cyanobacteriota</taxon>
        <taxon>Cyanophyceae</taxon>
        <taxon>Oscillatoriophycideae</taxon>
        <taxon>Oscillatoriales</taxon>
        <taxon>Microcoleaceae</taxon>
        <taxon>Okeania</taxon>
    </lineage>
</organism>
<dbReference type="EMBL" id="RCBY01000039">
    <property type="protein sequence ID" value="RQH46672.1"/>
    <property type="molecule type" value="Genomic_DNA"/>
</dbReference>